<dbReference type="InterPro" id="IPR008979">
    <property type="entry name" value="Galactose-bd-like_sf"/>
</dbReference>
<dbReference type="OrthoDB" id="243496at2759"/>
<evidence type="ECO:0000256" key="7">
    <source>
        <dbReference type="SAM" id="MobiDB-lite"/>
    </source>
</evidence>
<dbReference type="SUPFAM" id="SSF49785">
    <property type="entry name" value="Galactose-binding domain-like"/>
    <property type="match status" value="1"/>
</dbReference>
<feature type="active site" description="Charge relay system" evidence="5 6">
    <location>
        <position position="704"/>
    </location>
</feature>
<dbReference type="InterPro" id="IPR036852">
    <property type="entry name" value="Peptidase_S8/S53_dom_sf"/>
</dbReference>
<feature type="compositionally biased region" description="Low complexity" evidence="7">
    <location>
        <begin position="1279"/>
        <end position="1298"/>
    </location>
</feature>
<evidence type="ECO:0000256" key="3">
    <source>
        <dbReference type="ARBA" id="ARBA00022825"/>
    </source>
</evidence>
<dbReference type="InterPro" id="IPR051048">
    <property type="entry name" value="Peptidase_S8/S53_subtilisin"/>
</dbReference>
<dbReference type="InterPro" id="IPR013111">
    <property type="entry name" value="EGF_extracell"/>
</dbReference>
<dbReference type="Proteomes" id="UP000051952">
    <property type="component" value="Unassembled WGS sequence"/>
</dbReference>
<dbReference type="InterPro" id="IPR015500">
    <property type="entry name" value="Peptidase_S8_subtilisin-rel"/>
</dbReference>
<keyword evidence="3 6" id="KW-0720">Serine protease</keyword>
<dbReference type="Pfam" id="PF02225">
    <property type="entry name" value="PA"/>
    <property type="match status" value="1"/>
</dbReference>
<evidence type="ECO:0000313" key="12">
    <source>
        <dbReference type="Proteomes" id="UP000051952"/>
    </source>
</evidence>
<dbReference type="CDD" id="cd04842">
    <property type="entry name" value="Peptidases_S8_Kp43_protease"/>
    <property type="match status" value="1"/>
</dbReference>
<dbReference type="Pfam" id="PF07974">
    <property type="entry name" value="EGF_2"/>
    <property type="match status" value="1"/>
</dbReference>
<dbReference type="CDD" id="cd00538">
    <property type="entry name" value="PA"/>
    <property type="match status" value="1"/>
</dbReference>
<dbReference type="GO" id="GO:0006508">
    <property type="term" value="P:proteolysis"/>
    <property type="evidence" value="ECO:0007669"/>
    <property type="project" value="UniProtKB-KW"/>
</dbReference>
<dbReference type="SUPFAM" id="SSF52025">
    <property type="entry name" value="PA domain"/>
    <property type="match status" value="1"/>
</dbReference>
<dbReference type="Gene3D" id="3.40.50.200">
    <property type="entry name" value="Peptidase S8/S53 domain"/>
    <property type="match status" value="1"/>
</dbReference>
<evidence type="ECO:0000259" key="9">
    <source>
        <dbReference type="Pfam" id="PF02225"/>
    </source>
</evidence>
<evidence type="ECO:0000256" key="4">
    <source>
        <dbReference type="ARBA" id="ARBA00023157"/>
    </source>
</evidence>
<comment type="similarity">
    <text evidence="6">Belongs to the peptidase S8 family.</text>
</comment>
<organism evidence="11 12">
    <name type="scientific">Bodo saltans</name>
    <name type="common">Flagellated protozoan</name>
    <dbReference type="NCBI Taxonomy" id="75058"/>
    <lineage>
        <taxon>Eukaryota</taxon>
        <taxon>Discoba</taxon>
        <taxon>Euglenozoa</taxon>
        <taxon>Kinetoplastea</taxon>
        <taxon>Metakinetoplastina</taxon>
        <taxon>Eubodonida</taxon>
        <taxon>Bodonidae</taxon>
        <taxon>Bodo</taxon>
    </lineage>
</organism>
<accession>A0A0S4KJT8</accession>
<evidence type="ECO:0000256" key="5">
    <source>
        <dbReference type="PIRSR" id="PIRSR615500-1"/>
    </source>
</evidence>
<dbReference type="InterPro" id="IPR022398">
    <property type="entry name" value="Peptidase_S8_His-AS"/>
</dbReference>
<feature type="domain" description="Epidermal growth factor-like" evidence="10">
    <location>
        <begin position="956"/>
        <end position="979"/>
    </location>
</feature>
<evidence type="ECO:0000256" key="6">
    <source>
        <dbReference type="PROSITE-ProRule" id="PRU01240"/>
    </source>
</evidence>
<evidence type="ECO:0000256" key="1">
    <source>
        <dbReference type="ARBA" id="ARBA00022670"/>
    </source>
</evidence>
<dbReference type="SUPFAM" id="SSF52743">
    <property type="entry name" value="Subtilisin-like"/>
    <property type="match status" value="1"/>
</dbReference>
<gene>
    <name evidence="11" type="ORF">BSAL_16335</name>
</gene>
<evidence type="ECO:0000256" key="2">
    <source>
        <dbReference type="ARBA" id="ARBA00022801"/>
    </source>
</evidence>
<dbReference type="GO" id="GO:0004252">
    <property type="term" value="F:serine-type endopeptidase activity"/>
    <property type="evidence" value="ECO:0007669"/>
    <property type="project" value="UniProtKB-UniRule"/>
</dbReference>
<dbReference type="InterPro" id="IPR000209">
    <property type="entry name" value="Peptidase_S8/S53_dom"/>
</dbReference>
<evidence type="ECO:0000259" key="8">
    <source>
        <dbReference type="Pfam" id="PF00082"/>
    </source>
</evidence>
<keyword evidence="2 6" id="KW-0378">Hydrolase</keyword>
<feature type="region of interest" description="Disordered" evidence="7">
    <location>
        <begin position="1268"/>
        <end position="1300"/>
    </location>
</feature>
<evidence type="ECO:0000313" key="11">
    <source>
        <dbReference type="EMBL" id="CUI14817.1"/>
    </source>
</evidence>
<feature type="active site" description="Charge relay system" evidence="5 6">
    <location>
        <position position="305"/>
    </location>
</feature>
<dbReference type="OMA" id="DERYLIM"/>
<dbReference type="InterPro" id="IPR003137">
    <property type="entry name" value="PA_domain"/>
</dbReference>
<feature type="non-terminal residue" evidence="11">
    <location>
        <position position="1327"/>
    </location>
</feature>
<keyword evidence="12" id="KW-1185">Reference proteome</keyword>
<feature type="active site" description="Charge relay system" evidence="5 6">
    <location>
        <position position="355"/>
    </location>
</feature>
<dbReference type="PANTHER" id="PTHR43399">
    <property type="entry name" value="SUBTILISIN-RELATED"/>
    <property type="match status" value="1"/>
</dbReference>
<dbReference type="Pfam" id="PF00082">
    <property type="entry name" value="Peptidase_S8"/>
    <property type="match status" value="1"/>
</dbReference>
<evidence type="ECO:0000259" key="10">
    <source>
        <dbReference type="Pfam" id="PF07974"/>
    </source>
</evidence>
<sequence length="1327" mass="141337">MCARVLSHPLHVDASSAASEGCTSLKLFYAQSSVTSEVLCLNGATMSYETHEQLRVRVYHRNVVPKVPSTMRGDVAEQLRNNIHQILMERCPAQQNKQATFSVQHTSLHSLLMVTPRGVAREALARLPCYQSDSCSVTVCQHAAHNTSVLGAKLLSRRRTRSSLMYGGGGDHQVTLSSQECIGIGWAVELTETMMTHAMEEQLLNNSGGDNRAGRLVLHKEGRDGALLCCTTSGSNEAQEGCSINYSALTSTLSHPAVSHAELLTAPKIVMKYSRGLVQSGQEFVEPLNELLGLKGEGYVIGVSDTGIDTDHCFFWDGSVDVPYDTHSTAHRKLVRYQAYGGRDANSRGDFNPGHGTHVAGTLAGSIATTSSDTAEASTFHGAAPAAKLSFLDLSGPSAGEGIQSRSVESLAALVVSDGASVMSNSWGGELAEYTVSCASIDRYIYETKRSLTVFFAAGNEADRNCNAHPLLPLCDRFTVMAPSTSKNVISVGSSEATMNSWAHADLANYILTVGDNALTFFLLKGTGGPSFPTTIPSKQVLLAEPHNLCNVPTGASYKDTILVAYRGTCTFETKTQNAIAAGAAALIVINIIPGHGTVMGCPDEACASYAINSFMIAQDDGDALVAALQAHGSEMVFASISVTTKEMPDRSIDTLSSFSSHGPSLDGRYKPDLVAVGEMLHSAKSDGNLNSQNCDFWASQGTSMATPLLAGHAVLVQEYLARLHQPAITAPSSALIKAMFVQAARPLRGRYERNFQGDWRSLGETPNFEEGHGFPVLSTILPLNTTSTEATRLSPQLFLVDEVELSSATAVHRYHLSYDGSQAAFQATLAWIDPPGSPSPGSARSMLINNLDLRVLYNASDDDGVSLRYGNAKLDCNPSVRAASSADVLNNVEKVRLVGAPAGDYIVEVVAMHLATSGQKYSLVASGERRESATDTTACPVSHPLFASDPLPAVACGGRGACVGGVCHCDPEWSGAACSTPMPTLAAWETVTMLVEPLAWSMFRLETPLLVSGESLTTTITWSNLSPMSDVDIAVCEGRIPTIDLMNDPSPAPQECVAVDRTADNNDAVINDQLPKEAKTITFQADSGAVYYLGVVAMCCFPSNVTLTMTQGATRASAVRLSTSEIPFNSATNKIPIELVFASKSNGSHRDHQRTVAFHGPASFLTKQSSLFAENHELVLQVRHPRTSELMVNGSCIVINSTTELCSPYASCWMCTATTTSVITSSTTPSNGVLMFANCSSASSCTVFSVPHPSTYRLLFDDNAPEDSSSATNAPVTSSSSSSSSSDSQSSSSSSSDAAHHHHEHNFTFTFRFRGKMGNCIPLQED</sequence>
<protein>
    <submittedName>
        <fullName evidence="11">Peptidase, putative</fullName>
    </submittedName>
</protein>
<dbReference type="PRINTS" id="PR00723">
    <property type="entry name" value="SUBTILISIN"/>
</dbReference>
<name>A0A0S4KJT8_BODSA</name>
<reference evidence="12" key="1">
    <citation type="submission" date="2015-09" db="EMBL/GenBank/DDBJ databases">
        <authorList>
            <consortium name="Pathogen Informatics"/>
        </authorList>
    </citation>
    <scope>NUCLEOTIDE SEQUENCE [LARGE SCALE GENOMIC DNA]</scope>
    <source>
        <strain evidence="12">Lake Konstanz</strain>
    </source>
</reference>
<dbReference type="Gene3D" id="2.60.120.380">
    <property type="match status" value="1"/>
</dbReference>
<dbReference type="PROSITE" id="PS00137">
    <property type="entry name" value="SUBTILASE_HIS"/>
    <property type="match status" value="1"/>
</dbReference>
<dbReference type="PANTHER" id="PTHR43399:SF5">
    <property type="entry name" value="PEPTIDASE S8 FAMILY WITH PROTEASE-ASSOCIATED DOMAIN"/>
    <property type="match status" value="1"/>
</dbReference>
<proteinExistence type="inferred from homology"/>
<feature type="domain" description="PA" evidence="9">
    <location>
        <begin position="544"/>
        <end position="625"/>
    </location>
</feature>
<feature type="compositionally biased region" description="Polar residues" evidence="7">
    <location>
        <begin position="1268"/>
        <end position="1278"/>
    </location>
</feature>
<dbReference type="InterPro" id="IPR046450">
    <property type="entry name" value="PA_dom_sf"/>
</dbReference>
<dbReference type="Gene3D" id="2.10.25.10">
    <property type="entry name" value="Laminin"/>
    <property type="match status" value="1"/>
</dbReference>
<keyword evidence="4" id="KW-1015">Disulfide bond</keyword>
<keyword evidence="1 6" id="KW-0645">Protease</keyword>
<dbReference type="PROSITE" id="PS51892">
    <property type="entry name" value="SUBTILASE"/>
    <property type="match status" value="1"/>
</dbReference>
<dbReference type="Gene3D" id="3.50.30.30">
    <property type="match status" value="1"/>
</dbReference>
<dbReference type="VEuPathDB" id="TriTrypDB:BSAL_16335"/>
<dbReference type="EMBL" id="CYKH01001661">
    <property type="protein sequence ID" value="CUI14817.1"/>
    <property type="molecule type" value="Genomic_DNA"/>
</dbReference>
<feature type="domain" description="Peptidase S8/S53" evidence="8">
    <location>
        <begin position="296"/>
        <end position="748"/>
    </location>
</feature>
<dbReference type="InterPro" id="IPR034058">
    <property type="entry name" value="TagA/B/C/D_pept_dom"/>
</dbReference>